<dbReference type="CDD" id="cd12108">
    <property type="entry name" value="Hr-like"/>
    <property type="match status" value="1"/>
</dbReference>
<dbReference type="STRING" id="106634.TVD_08640"/>
<evidence type="ECO:0000313" key="2">
    <source>
        <dbReference type="EMBL" id="AKJ96470.1"/>
    </source>
</evidence>
<dbReference type="Proteomes" id="UP000064201">
    <property type="component" value="Chromosome"/>
</dbReference>
<dbReference type="KEGG" id="tvr:TVD_08640"/>
<dbReference type="InterPro" id="IPR012312">
    <property type="entry name" value="Hemerythrin-like"/>
</dbReference>
<organism evidence="2 3">
    <name type="scientific">Thioalkalivibrio versutus</name>
    <dbReference type="NCBI Taxonomy" id="106634"/>
    <lineage>
        <taxon>Bacteria</taxon>
        <taxon>Pseudomonadati</taxon>
        <taxon>Pseudomonadota</taxon>
        <taxon>Gammaproteobacteria</taxon>
        <taxon>Chromatiales</taxon>
        <taxon>Ectothiorhodospiraceae</taxon>
        <taxon>Thioalkalivibrio</taxon>
    </lineage>
</organism>
<proteinExistence type="predicted"/>
<protein>
    <submittedName>
        <fullName evidence="2">Hemerythrin HHE cation-binding protein</fullName>
    </submittedName>
</protein>
<reference evidence="2 3" key="1">
    <citation type="submission" date="2015-04" db="EMBL/GenBank/DDBJ databases">
        <title>Complete Sequence for the Genome of the Thioalkalivibrio versutus D301.</title>
        <authorList>
            <person name="Mu T."/>
            <person name="Zhou J."/>
            <person name="Xu X."/>
        </authorList>
    </citation>
    <scope>NUCLEOTIDE SEQUENCE [LARGE SCALE GENOMIC DNA]</scope>
    <source>
        <strain evidence="2 3">D301</strain>
    </source>
</reference>
<dbReference type="AlphaFoldDB" id="A0A0G3G5D0"/>
<dbReference type="EMBL" id="CP011367">
    <property type="protein sequence ID" value="AKJ96470.1"/>
    <property type="molecule type" value="Genomic_DNA"/>
</dbReference>
<dbReference type="PATRIC" id="fig|106634.4.peg.1767"/>
<keyword evidence="3" id="KW-1185">Reference proteome</keyword>
<gene>
    <name evidence="2" type="ORF">TVD_08640</name>
</gene>
<dbReference type="Gene3D" id="1.20.120.520">
    <property type="entry name" value="nmb1532 protein domain like"/>
    <property type="match status" value="1"/>
</dbReference>
<dbReference type="Pfam" id="PF01814">
    <property type="entry name" value="Hemerythrin"/>
    <property type="match status" value="1"/>
</dbReference>
<name>A0A0G3G5D0_9GAMM</name>
<evidence type="ECO:0000313" key="3">
    <source>
        <dbReference type="Proteomes" id="UP000064201"/>
    </source>
</evidence>
<sequence length="181" mass="20357">MHAQLHESVPGFQQPIELLRACHRRILNSLDILERLPAHLADNGADEEARGAAQRVLNYFHEAAPNHHADEDQDLFPVLRQHCGHPESHPQLCEWLDRLTAEHDEIEAGWDRLEPALQRIAAGQPADLDGADAWIRQYRIHLDLEERAVLPFAEHLLGPEDRRAIGAAMAARRGIASADRG</sequence>
<accession>A0A0G3G5D0</accession>
<evidence type="ECO:0000259" key="1">
    <source>
        <dbReference type="Pfam" id="PF01814"/>
    </source>
</evidence>
<feature type="domain" description="Hemerythrin-like" evidence="1">
    <location>
        <begin position="15"/>
        <end position="153"/>
    </location>
</feature>